<dbReference type="OrthoDB" id="10398498at2759"/>
<sequence>MGGEDVMRACRMLFRDGDGKRVGMLREVCEDAGWEEETWLVKEWEGKLKWNKEEGVKTFKRLGHKGDWAKALEVWTDERPMLPHVYAACCKSLGRSGLAVKSDPRYDLLKEEVEGMIELEEERWGERNVRVVREAWEAIEGKGKETAKNLVVMGPSCGVKR</sequence>
<dbReference type="Proteomes" id="UP001165082">
    <property type="component" value="Unassembled WGS sequence"/>
</dbReference>
<keyword evidence="2" id="KW-1185">Reference proteome</keyword>
<proteinExistence type="predicted"/>
<dbReference type="EMBL" id="BRXZ01000429">
    <property type="protein sequence ID" value="GMI11565.1"/>
    <property type="molecule type" value="Genomic_DNA"/>
</dbReference>
<organism evidence="1 2">
    <name type="scientific">Triparma retinervis</name>
    <dbReference type="NCBI Taxonomy" id="2557542"/>
    <lineage>
        <taxon>Eukaryota</taxon>
        <taxon>Sar</taxon>
        <taxon>Stramenopiles</taxon>
        <taxon>Ochrophyta</taxon>
        <taxon>Bolidophyceae</taxon>
        <taxon>Parmales</taxon>
        <taxon>Triparmaceae</taxon>
        <taxon>Triparma</taxon>
    </lineage>
</organism>
<name>A0A9W7FG97_9STRA</name>
<evidence type="ECO:0000313" key="2">
    <source>
        <dbReference type="Proteomes" id="UP001165082"/>
    </source>
</evidence>
<evidence type="ECO:0000313" key="1">
    <source>
        <dbReference type="EMBL" id="GMI11565.1"/>
    </source>
</evidence>
<comment type="caution">
    <text evidence="1">The sequence shown here is derived from an EMBL/GenBank/DDBJ whole genome shotgun (WGS) entry which is preliminary data.</text>
</comment>
<reference evidence="1" key="1">
    <citation type="submission" date="2022-07" db="EMBL/GenBank/DDBJ databases">
        <title>Genome analysis of Parmales, a sister group of diatoms, reveals the evolutionary specialization of diatoms from phago-mixotrophs to photoautotrophs.</title>
        <authorList>
            <person name="Ban H."/>
            <person name="Sato S."/>
            <person name="Yoshikawa S."/>
            <person name="Kazumasa Y."/>
            <person name="Nakamura Y."/>
            <person name="Ichinomiya M."/>
            <person name="Saitoh K."/>
            <person name="Sato N."/>
            <person name="Blanc-Mathieu R."/>
            <person name="Endo H."/>
            <person name="Kuwata A."/>
            <person name="Ogata H."/>
        </authorList>
    </citation>
    <scope>NUCLEOTIDE SEQUENCE</scope>
</reference>
<protein>
    <submittedName>
        <fullName evidence="1">Uncharacterized protein</fullName>
    </submittedName>
</protein>
<dbReference type="AlphaFoldDB" id="A0A9W7FG97"/>
<accession>A0A9W7FG97</accession>
<gene>
    <name evidence="1" type="ORF">TrRE_jg8543</name>
</gene>